<evidence type="ECO:0000313" key="5">
    <source>
        <dbReference type="Proteomes" id="UP001596250"/>
    </source>
</evidence>
<dbReference type="Pfam" id="PF00581">
    <property type="entry name" value="Rhodanese"/>
    <property type="match status" value="2"/>
</dbReference>
<dbReference type="EC" id="2.8.1.-" evidence="4"/>
<sequence>MKHIVSMKWLLARLYEPDLVIADCRFQLGQPDAGRTAFEQGHISGAVYFDLEQDLSAPVGVHGGRHPLPDPDKLGAVLSKAGIDRTVTVIAYDDQGGAMASRLWWLLRYMGHERVYVMDQGFSHWQQAGFPVSTDNPIRVPRRFVPELQPDMLATVENVRQAIQEGSAQLVDSREPARFEGREEPIDRVAGHIPGARNKFWKELLDDDLRMKKPELLQEHFQDVPKDQPVIVYCGSGVTACPNVLALSEAGYDNVKLYAGSWSDWISYEGNPVATGED</sequence>
<evidence type="ECO:0000259" key="3">
    <source>
        <dbReference type="PROSITE" id="PS50206"/>
    </source>
</evidence>
<name>A0ABW1IRJ9_9BACL</name>
<comment type="caution">
    <text evidence="4">The sequence shown here is derived from an EMBL/GenBank/DDBJ whole genome shotgun (WGS) entry which is preliminary data.</text>
</comment>
<accession>A0ABW1IRJ9</accession>
<dbReference type="InterPro" id="IPR001763">
    <property type="entry name" value="Rhodanese-like_dom"/>
</dbReference>
<evidence type="ECO:0000256" key="2">
    <source>
        <dbReference type="ARBA" id="ARBA00022737"/>
    </source>
</evidence>
<dbReference type="RefSeq" id="WP_379895109.1">
    <property type="nucleotide sequence ID" value="NZ_CBCSCT010000032.1"/>
</dbReference>
<dbReference type="PANTHER" id="PTHR11364">
    <property type="entry name" value="THIOSULFATE SULFERTANSFERASE"/>
    <property type="match status" value="1"/>
</dbReference>
<dbReference type="CDD" id="cd01449">
    <property type="entry name" value="TST_Repeat_2"/>
    <property type="match status" value="1"/>
</dbReference>
<reference evidence="5" key="1">
    <citation type="journal article" date="2019" name="Int. J. Syst. Evol. Microbiol.">
        <title>The Global Catalogue of Microorganisms (GCM) 10K type strain sequencing project: providing services to taxonomists for standard genome sequencing and annotation.</title>
        <authorList>
            <consortium name="The Broad Institute Genomics Platform"/>
            <consortium name="The Broad Institute Genome Sequencing Center for Infectious Disease"/>
            <person name="Wu L."/>
            <person name="Ma J."/>
        </authorList>
    </citation>
    <scope>NUCLEOTIDE SEQUENCE [LARGE SCALE GENOMIC DNA]</scope>
    <source>
        <strain evidence="5">CCM 8749</strain>
    </source>
</reference>
<keyword evidence="2" id="KW-0677">Repeat</keyword>
<organism evidence="4 5">
    <name type="scientific">Marinicrinis lubricantis</name>
    <dbReference type="NCBI Taxonomy" id="2086470"/>
    <lineage>
        <taxon>Bacteria</taxon>
        <taxon>Bacillati</taxon>
        <taxon>Bacillota</taxon>
        <taxon>Bacilli</taxon>
        <taxon>Bacillales</taxon>
        <taxon>Paenibacillaceae</taxon>
    </lineage>
</organism>
<dbReference type="PANTHER" id="PTHR11364:SF27">
    <property type="entry name" value="SULFURTRANSFERASE"/>
    <property type="match status" value="1"/>
</dbReference>
<dbReference type="CDD" id="cd01448">
    <property type="entry name" value="TST_Repeat_1"/>
    <property type="match status" value="1"/>
</dbReference>
<proteinExistence type="predicted"/>
<evidence type="ECO:0000313" key="4">
    <source>
        <dbReference type="EMBL" id="MFC5987695.1"/>
    </source>
</evidence>
<keyword evidence="5" id="KW-1185">Reference proteome</keyword>
<protein>
    <submittedName>
        <fullName evidence="4">Sulfurtransferase</fullName>
        <ecNumber evidence="4">2.8.1.-</ecNumber>
    </submittedName>
</protein>
<dbReference type="EMBL" id="JBHSQV010000169">
    <property type="protein sequence ID" value="MFC5987695.1"/>
    <property type="molecule type" value="Genomic_DNA"/>
</dbReference>
<dbReference type="SUPFAM" id="SSF52821">
    <property type="entry name" value="Rhodanese/Cell cycle control phosphatase"/>
    <property type="match status" value="2"/>
</dbReference>
<dbReference type="InterPro" id="IPR045078">
    <property type="entry name" value="TST/MPST-like"/>
</dbReference>
<feature type="domain" description="Rhodanese" evidence="3">
    <location>
        <begin position="15"/>
        <end position="134"/>
    </location>
</feature>
<dbReference type="SMART" id="SM00450">
    <property type="entry name" value="RHOD"/>
    <property type="match status" value="2"/>
</dbReference>
<dbReference type="Gene3D" id="3.40.250.10">
    <property type="entry name" value="Rhodanese-like domain"/>
    <property type="match status" value="2"/>
</dbReference>
<gene>
    <name evidence="4" type="ORF">ACFPXP_14920</name>
</gene>
<dbReference type="InterPro" id="IPR036873">
    <property type="entry name" value="Rhodanese-like_dom_sf"/>
</dbReference>
<dbReference type="PROSITE" id="PS50206">
    <property type="entry name" value="RHODANESE_3"/>
    <property type="match status" value="2"/>
</dbReference>
<keyword evidence="1 4" id="KW-0808">Transferase</keyword>
<dbReference type="Proteomes" id="UP001596250">
    <property type="component" value="Unassembled WGS sequence"/>
</dbReference>
<feature type="domain" description="Rhodanese" evidence="3">
    <location>
        <begin position="164"/>
        <end position="274"/>
    </location>
</feature>
<evidence type="ECO:0000256" key="1">
    <source>
        <dbReference type="ARBA" id="ARBA00022679"/>
    </source>
</evidence>
<dbReference type="GO" id="GO:0016740">
    <property type="term" value="F:transferase activity"/>
    <property type="evidence" value="ECO:0007669"/>
    <property type="project" value="UniProtKB-KW"/>
</dbReference>